<proteinExistence type="predicted"/>
<dbReference type="Proteomes" id="UP001199816">
    <property type="component" value="Unassembled WGS sequence"/>
</dbReference>
<comment type="caution">
    <text evidence="2">The sequence shown here is derived from an EMBL/GenBank/DDBJ whole genome shotgun (WGS) entry which is preliminary data.</text>
</comment>
<reference evidence="2 3" key="1">
    <citation type="submission" date="2021-11" db="EMBL/GenBank/DDBJ databases">
        <title>Genomic of Niabella pedocola.</title>
        <authorList>
            <person name="Wu T."/>
        </authorList>
    </citation>
    <scope>NUCLEOTIDE SEQUENCE [LARGE SCALE GENOMIC DNA]</scope>
    <source>
        <strain evidence="2 3">JCM 31011</strain>
    </source>
</reference>
<protein>
    <submittedName>
        <fullName evidence="2">DUF5689 domain-containing protein</fullName>
    </submittedName>
</protein>
<name>A0ABS8PVG3_9BACT</name>
<accession>A0ABS8PVG3</accession>
<sequence>MKQIVNLFLVLGVAAVINGCTKNTYENYPGGTPYDVVAILDVRPIYKDQDVTLTKEMLFGGTRLAAVVISDHTAGNIPEGLLVVQDSRRLSLLRGISIDLGTEAANYHPGDSVMIDIVGSTITRKNGILTLTGITTSNITPKGKGKVALNAITSVQLQAKPGDYESSLCIINKSGFNPAPQPGDVISGAKKINDGFGDVTLYTNPDVSYANNAPYGLGAYVGIPFGTTEGAVQLRTRAGDDMIDMGSSAQDLIISGFMGDPKGGDGGNEYVQMIATRDIDFSVTPYSIVFCANAGTATPALDAGWATGGQRTIKWNITSGKALKGQFFYFGFQNRKINGNAGTVSFPAETNWYQKTFATSGTNAGDGGLARASTFSSSGPWPNNGNACGVALFKGTTVTEKSVPEDVLFVATGGTTSLYDPSKNPILGYRICNNDWYSMYSVGIDPDTYKPMVVPYLHYRSTGNTTNMPYAVNAANPTAPADAGLYNMMGGVYNITLGRWTTARKQTVVELFQKTEDGHEAATIADIESGRSGPNDSLITKIVE</sequence>
<keyword evidence="3" id="KW-1185">Reference proteome</keyword>
<gene>
    <name evidence="2" type="ORF">LQ567_15920</name>
</gene>
<dbReference type="EMBL" id="JAJNEC010000005">
    <property type="protein sequence ID" value="MCD2424268.1"/>
    <property type="molecule type" value="Genomic_DNA"/>
</dbReference>
<evidence type="ECO:0000313" key="2">
    <source>
        <dbReference type="EMBL" id="MCD2424268.1"/>
    </source>
</evidence>
<dbReference type="InterPro" id="IPR043744">
    <property type="entry name" value="DUF5689"/>
</dbReference>
<feature type="domain" description="DUF5689" evidence="1">
    <location>
        <begin position="39"/>
        <end position="223"/>
    </location>
</feature>
<dbReference type="Pfam" id="PF18942">
    <property type="entry name" value="DUF5689"/>
    <property type="match status" value="1"/>
</dbReference>
<evidence type="ECO:0000259" key="1">
    <source>
        <dbReference type="Pfam" id="PF18942"/>
    </source>
</evidence>
<evidence type="ECO:0000313" key="3">
    <source>
        <dbReference type="Proteomes" id="UP001199816"/>
    </source>
</evidence>
<organism evidence="2 3">
    <name type="scientific">Niabella pedocola</name>
    <dbReference type="NCBI Taxonomy" id="1752077"/>
    <lineage>
        <taxon>Bacteria</taxon>
        <taxon>Pseudomonadati</taxon>
        <taxon>Bacteroidota</taxon>
        <taxon>Chitinophagia</taxon>
        <taxon>Chitinophagales</taxon>
        <taxon>Chitinophagaceae</taxon>
        <taxon>Niabella</taxon>
    </lineage>
</organism>
<dbReference type="RefSeq" id="WP_231005772.1">
    <property type="nucleotide sequence ID" value="NZ_JAJNEC010000005.1"/>
</dbReference>